<name>A0A2N9IWA4_FAGSY</name>
<accession>A0A2N9IWA4</accession>
<dbReference type="EMBL" id="OIVN01006261">
    <property type="protein sequence ID" value="SPD29172.1"/>
    <property type="molecule type" value="Genomic_DNA"/>
</dbReference>
<sequence length="120" mass="13506">MFTPNQPCQFEKIPNQSQTEAPIKLSGQFPRTSRIERDAYVRERERCISSNEVVASLVIEVAAAMGWWCGEKESEMREEDGEKRSIVVMVQQWRCVVAVERGDENAEVGGTGRDGIGDLD</sequence>
<reference evidence="1" key="1">
    <citation type="submission" date="2018-02" db="EMBL/GenBank/DDBJ databases">
        <authorList>
            <person name="Cohen D.B."/>
            <person name="Kent A.D."/>
        </authorList>
    </citation>
    <scope>NUCLEOTIDE SEQUENCE</scope>
</reference>
<gene>
    <name evidence="1" type="ORF">FSB_LOCUS57054</name>
</gene>
<protein>
    <submittedName>
        <fullName evidence="1">Uncharacterized protein</fullName>
    </submittedName>
</protein>
<dbReference type="AlphaFoldDB" id="A0A2N9IWA4"/>
<evidence type="ECO:0000313" key="1">
    <source>
        <dbReference type="EMBL" id="SPD29172.1"/>
    </source>
</evidence>
<proteinExistence type="predicted"/>
<organism evidence="1">
    <name type="scientific">Fagus sylvatica</name>
    <name type="common">Beechnut</name>
    <dbReference type="NCBI Taxonomy" id="28930"/>
    <lineage>
        <taxon>Eukaryota</taxon>
        <taxon>Viridiplantae</taxon>
        <taxon>Streptophyta</taxon>
        <taxon>Embryophyta</taxon>
        <taxon>Tracheophyta</taxon>
        <taxon>Spermatophyta</taxon>
        <taxon>Magnoliopsida</taxon>
        <taxon>eudicotyledons</taxon>
        <taxon>Gunneridae</taxon>
        <taxon>Pentapetalae</taxon>
        <taxon>rosids</taxon>
        <taxon>fabids</taxon>
        <taxon>Fagales</taxon>
        <taxon>Fagaceae</taxon>
        <taxon>Fagus</taxon>
    </lineage>
</organism>